<reference evidence="1" key="1">
    <citation type="submission" date="2017-05" db="UniProtKB">
        <authorList>
            <consortium name="EnsemblMetazoa"/>
        </authorList>
    </citation>
    <scope>IDENTIFICATION</scope>
</reference>
<protein>
    <submittedName>
        <fullName evidence="1">Uncharacterized protein</fullName>
    </submittedName>
</protein>
<dbReference type="EnsemblMetazoa" id="Aqu2.1.35640_001">
    <property type="protein sequence ID" value="Aqu2.1.35640_001"/>
    <property type="gene ID" value="Aqu2.1.35640"/>
</dbReference>
<dbReference type="InParanoid" id="A0A1X7V5V5"/>
<proteinExistence type="predicted"/>
<evidence type="ECO:0000313" key="1">
    <source>
        <dbReference type="EnsemblMetazoa" id="Aqu2.1.35640_001"/>
    </source>
</evidence>
<name>A0A1X7V5V5_AMPQE</name>
<organism evidence="1">
    <name type="scientific">Amphimedon queenslandica</name>
    <name type="common">Sponge</name>
    <dbReference type="NCBI Taxonomy" id="400682"/>
    <lineage>
        <taxon>Eukaryota</taxon>
        <taxon>Metazoa</taxon>
        <taxon>Porifera</taxon>
        <taxon>Demospongiae</taxon>
        <taxon>Heteroscleromorpha</taxon>
        <taxon>Haplosclerida</taxon>
        <taxon>Niphatidae</taxon>
        <taxon>Amphimedon</taxon>
    </lineage>
</organism>
<accession>A0A1X7V5V5</accession>
<dbReference type="AlphaFoldDB" id="A0A1X7V5V5"/>
<sequence>MLCAQWVVTVLATIQRIGKFESFKLPVNTEAKCFQTIVRLGTHTLKVPTYNSVIALKGTMFYLPLPLK</sequence>